<reference evidence="2" key="1">
    <citation type="submission" date="2018-05" db="EMBL/GenBank/DDBJ databases">
        <authorList>
            <person name="Lanie J.A."/>
            <person name="Ng W.-L."/>
            <person name="Kazmierczak K.M."/>
            <person name="Andrzejewski T.M."/>
            <person name="Davidsen T.M."/>
            <person name="Wayne K.J."/>
            <person name="Tettelin H."/>
            <person name="Glass J.I."/>
            <person name="Rusch D."/>
            <person name="Podicherti R."/>
            <person name="Tsui H.-C.T."/>
            <person name="Winkler M.E."/>
        </authorList>
    </citation>
    <scope>NUCLEOTIDE SEQUENCE</scope>
</reference>
<keyword evidence="1" id="KW-1133">Transmembrane helix</keyword>
<keyword evidence="1" id="KW-0812">Transmembrane</keyword>
<feature type="transmembrane region" description="Helical" evidence="1">
    <location>
        <begin position="71"/>
        <end position="94"/>
    </location>
</feature>
<name>A0A382C2B5_9ZZZZ</name>
<dbReference type="InterPro" id="IPR036259">
    <property type="entry name" value="MFS_trans_sf"/>
</dbReference>
<proteinExistence type="predicted"/>
<evidence type="ECO:0008006" key="3">
    <source>
        <dbReference type="Google" id="ProtNLM"/>
    </source>
</evidence>
<evidence type="ECO:0000256" key="1">
    <source>
        <dbReference type="SAM" id="Phobius"/>
    </source>
</evidence>
<feature type="transmembrane region" description="Helical" evidence="1">
    <location>
        <begin position="106"/>
        <end position="126"/>
    </location>
</feature>
<feature type="non-terminal residue" evidence="2">
    <location>
        <position position="1"/>
    </location>
</feature>
<feature type="transmembrane region" description="Helical" evidence="1">
    <location>
        <begin position="9"/>
        <end position="28"/>
    </location>
</feature>
<dbReference type="EMBL" id="UINC01032198">
    <property type="protein sequence ID" value="SVB19463.1"/>
    <property type="molecule type" value="Genomic_DNA"/>
</dbReference>
<dbReference type="SUPFAM" id="SSF103473">
    <property type="entry name" value="MFS general substrate transporter"/>
    <property type="match status" value="1"/>
</dbReference>
<protein>
    <recommendedName>
        <fullName evidence="3">Major facilitator superfamily (MFS) profile domain-containing protein</fullName>
    </recommendedName>
</protein>
<evidence type="ECO:0000313" key="2">
    <source>
        <dbReference type="EMBL" id="SVB19463.1"/>
    </source>
</evidence>
<accession>A0A382C2B5</accession>
<keyword evidence="1" id="KW-0472">Membrane</keyword>
<organism evidence="2">
    <name type="scientific">marine metagenome</name>
    <dbReference type="NCBI Taxonomy" id="408172"/>
    <lineage>
        <taxon>unclassified sequences</taxon>
        <taxon>metagenomes</taxon>
        <taxon>ecological metagenomes</taxon>
    </lineage>
</organism>
<dbReference type="AlphaFoldDB" id="A0A382C2B5"/>
<gene>
    <name evidence="2" type="ORF">METZ01_LOCUS172317</name>
</gene>
<feature type="transmembrane region" description="Helical" evidence="1">
    <location>
        <begin position="34"/>
        <end position="59"/>
    </location>
</feature>
<sequence>FTRRGYDDAPLRAGVVGGLGVIVPGALFSSMPGLVSTLVMLALAFYFASFPVATSAAGLQIMAPNRMRAQVTALFFLAMNLFGITGGATLVALLTDFVFQEPQKVGYSMSIMCSLSAIVGAALLAWGRKYFRVTARSLSASEA</sequence>